<organism evidence="3 4">
    <name type="scientific">Acidimangrovimonas pyrenivorans</name>
    <dbReference type="NCBI Taxonomy" id="2030798"/>
    <lineage>
        <taxon>Bacteria</taxon>
        <taxon>Pseudomonadati</taxon>
        <taxon>Pseudomonadota</taxon>
        <taxon>Alphaproteobacteria</taxon>
        <taxon>Rhodobacterales</taxon>
        <taxon>Paracoccaceae</taxon>
        <taxon>Acidimangrovimonas</taxon>
    </lineage>
</organism>
<dbReference type="GO" id="GO:0016853">
    <property type="term" value="F:isomerase activity"/>
    <property type="evidence" value="ECO:0007669"/>
    <property type="project" value="UniProtKB-KW"/>
</dbReference>
<dbReference type="Gene3D" id="3.40.30.10">
    <property type="entry name" value="Glutaredoxin"/>
    <property type="match status" value="1"/>
</dbReference>
<feature type="domain" description="DSBA-like thioredoxin" evidence="2">
    <location>
        <begin position="4"/>
        <end position="188"/>
    </location>
</feature>
<protein>
    <recommendedName>
        <fullName evidence="1">2-hydroxychromene-2-carboxylate isomerase</fullName>
        <ecNumber evidence="1">5.99.1.4</ecNumber>
    </recommendedName>
</protein>
<comment type="catalytic activity">
    <reaction evidence="1">
        <text>2-hydroxychromene-2-carboxylate = (3E)-4-(2-hydroxyphenyl)-2-oxobut-3-enoate</text>
        <dbReference type="Rhea" id="RHEA:27401"/>
        <dbReference type="ChEBI" id="CHEBI:59350"/>
        <dbReference type="ChEBI" id="CHEBI:59353"/>
        <dbReference type="EC" id="5.99.1.4"/>
    </reaction>
</comment>
<keyword evidence="4" id="KW-1185">Reference proteome</keyword>
<evidence type="ECO:0000256" key="1">
    <source>
        <dbReference type="PIRNR" id="PIRNR006386"/>
    </source>
</evidence>
<evidence type="ECO:0000259" key="2">
    <source>
        <dbReference type="Pfam" id="PF01323"/>
    </source>
</evidence>
<dbReference type="InterPro" id="IPR001853">
    <property type="entry name" value="DSBA-like_thioredoxin_dom"/>
</dbReference>
<sequence>MKPIEFWLSVGSTYSYLSLMRLARVEAGTGVRFELRPFSVRAIMVEMDNIPFATKPVKARYMWRDIQRRAAGFGIPASLPAPYPLEGFDLANRVAIVGRQEGWCRDYLLATYRRWFQHGAPAGSEPNLSDTLREIGQDPERVIAQSDAPETEAAYAAATGEARAKGIFGAPSFIVGDELFWGDDRMEDAVRWSLAGPSV</sequence>
<accession>A0ABV7ACA3</accession>
<dbReference type="PANTHER" id="PTHR42943">
    <property type="entry name" value="GLUTATHIONE S-TRANSFERASE KAPPA"/>
    <property type="match status" value="1"/>
</dbReference>
<dbReference type="PIRSF" id="PIRSF006386">
    <property type="entry name" value="HCCAis_GSTk"/>
    <property type="match status" value="1"/>
</dbReference>
<dbReference type="Proteomes" id="UP001595443">
    <property type="component" value="Unassembled WGS sequence"/>
</dbReference>
<keyword evidence="1 3" id="KW-0413">Isomerase</keyword>
<evidence type="ECO:0000313" key="3">
    <source>
        <dbReference type="EMBL" id="MFC2966785.1"/>
    </source>
</evidence>
<comment type="caution">
    <text evidence="3">The sequence shown here is derived from an EMBL/GenBank/DDBJ whole genome shotgun (WGS) entry which is preliminary data.</text>
</comment>
<dbReference type="EC" id="5.99.1.4" evidence="1"/>
<dbReference type="Pfam" id="PF01323">
    <property type="entry name" value="DSBA"/>
    <property type="match status" value="1"/>
</dbReference>
<dbReference type="PANTHER" id="PTHR42943:SF2">
    <property type="entry name" value="GLUTATHIONE S-TRANSFERASE KAPPA 1"/>
    <property type="match status" value="1"/>
</dbReference>
<evidence type="ECO:0000313" key="4">
    <source>
        <dbReference type="Proteomes" id="UP001595443"/>
    </source>
</evidence>
<dbReference type="InterPro" id="IPR014440">
    <property type="entry name" value="HCCAis_GSTk"/>
</dbReference>
<reference evidence="4" key="1">
    <citation type="journal article" date="2019" name="Int. J. Syst. Evol. Microbiol.">
        <title>The Global Catalogue of Microorganisms (GCM) 10K type strain sequencing project: providing services to taxonomists for standard genome sequencing and annotation.</title>
        <authorList>
            <consortium name="The Broad Institute Genomics Platform"/>
            <consortium name="The Broad Institute Genome Sequencing Center for Infectious Disease"/>
            <person name="Wu L."/>
            <person name="Ma J."/>
        </authorList>
    </citation>
    <scope>NUCLEOTIDE SEQUENCE [LARGE SCALE GENOMIC DNA]</scope>
    <source>
        <strain evidence="4">KCTC 62192</strain>
    </source>
</reference>
<name>A0ABV7ACA3_9RHOB</name>
<proteinExistence type="inferred from homology"/>
<dbReference type="EMBL" id="JBHRSK010000002">
    <property type="protein sequence ID" value="MFC2966785.1"/>
    <property type="molecule type" value="Genomic_DNA"/>
</dbReference>
<comment type="similarity">
    <text evidence="1">Belongs to the GST superfamily. NadH family.</text>
</comment>
<dbReference type="RefSeq" id="WP_377831397.1">
    <property type="nucleotide sequence ID" value="NZ_JBHRSK010000002.1"/>
</dbReference>
<gene>
    <name evidence="3" type="ORF">ACFOES_01640</name>
</gene>
<dbReference type="InterPro" id="IPR036249">
    <property type="entry name" value="Thioredoxin-like_sf"/>
</dbReference>
<dbReference type="InterPro" id="IPR051924">
    <property type="entry name" value="GST_Kappa/NadH"/>
</dbReference>
<dbReference type="SUPFAM" id="SSF52833">
    <property type="entry name" value="Thioredoxin-like"/>
    <property type="match status" value="1"/>
</dbReference>